<name>A0ABW2RWE9_9NOCA</name>
<sequence length="172" mass="17712">MITFTRTRMTVAGVAAIGLALAGCSGDSGSSAARTDLAATSITLEEQWVKAADSGMTAMFGTLRNNSDADLLLTEVSSPASLRVELHEMADGGAGSTVMRRKQGGITVPAGGSYTLEPGADHVMLFDLPAPIKAGTEVPFTFLFGEAGTAEFTAQVRAFAGAKEEYQESNGG</sequence>
<keyword evidence="1" id="KW-0732">Signal</keyword>
<dbReference type="Proteomes" id="UP001596484">
    <property type="component" value="Unassembled WGS sequence"/>
</dbReference>
<keyword evidence="3" id="KW-1185">Reference proteome</keyword>
<dbReference type="RefSeq" id="WP_378403940.1">
    <property type="nucleotide sequence ID" value="NZ_JBHTCS010000011.1"/>
</dbReference>
<feature type="signal peptide" evidence="1">
    <location>
        <begin position="1"/>
        <end position="22"/>
    </location>
</feature>
<dbReference type="Pfam" id="PF04314">
    <property type="entry name" value="PCuAC"/>
    <property type="match status" value="1"/>
</dbReference>
<reference evidence="3" key="1">
    <citation type="journal article" date="2019" name="Int. J. Syst. Evol. Microbiol.">
        <title>The Global Catalogue of Microorganisms (GCM) 10K type strain sequencing project: providing services to taxonomists for standard genome sequencing and annotation.</title>
        <authorList>
            <consortium name="The Broad Institute Genomics Platform"/>
            <consortium name="The Broad Institute Genome Sequencing Center for Infectious Disease"/>
            <person name="Wu L."/>
            <person name="Ma J."/>
        </authorList>
    </citation>
    <scope>NUCLEOTIDE SEQUENCE [LARGE SCALE GENOMIC DNA]</scope>
    <source>
        <strain evidence="3">ICMP 19430</strain>
    </source>
</reference>
<evidence type="ECO:0000313" key="2">
    <source>
        <dbReference type="EMBL" id="MFC7448164.1"/>
    </source>
</evidence>
<dbReference type="InterPro" id="IPR007410">
    <property type="entry name" value="LpqE-like"/>
</dbReference>
<evidence type="ECO:0000256" key="1">
    <source>
        <dbReference type="SAM" id="SignalP"/>
    </source>
</evidence>
<dbReference type="EMBL" id="JBHTCS010000011">
    <property type="protein sequence ID" value="MFC7448164.1"/>
    <property type="molecule type" value="Genomic_DNA"/>
</dbReference>
<proteinExistence type="predicted"/>
<dbReference type="InterPro" id="IPR058248">
    <property type="entry name" value="Lxx211020-like"/>
</dbReference>
<dbReference type="PANTHER" id="PTHR36302:SF1">
    <property type="entry name" value="COPPER CHAPERONE PCU(A)C"/>
    <property type="match status" value="1"/>
</dbReference>
<accession>A0ABW2RWE9</accession>
<dbReference type="PROSITE" id="PS51257">
    <property type="entry name" value="PROKAR_LIPOPROTEIN"/>
    <property type="match status" value="1"/>
</dbReference>
<comment type="caution">
    <text evidence="2">The sequence shown here is derived from an EMBL/GenBank/DDBJ whole genome shotgun (WGS) entry which is preliminary data.</text>
</comment>
<gene>
    <name evidence="2" type="ORF">ACFQS9_09705</name>
</gene>
<organism evidence="2 3">
    <name type="scientific">Rhodococcus daqingensis</name>
    <dbReference type="NCBI Taxonomy" id="2479363"/>
    <lineage>
        <taxon>Bacteria</taxon>
        <taxon>Bacillati</taxon>
        <taxon>Actinomycetota</taxon>
        <taxon>Actinomycetes</taxon>
        <taxon>Mycobacteriales</taxon>
        <taxon>Nocardiaceae</taxon>
        <taxon>Rhodococcus</taxon>
    </lineage>
</organism>
<dbReference type="SUPFAM" id="SSF110087">
    <property type="entry name" value="DR1885-like metal-binding protein"/>
    <property type="match status" value="1"/>
</dbReference>
<dbReference type="Gene3D" id="2.60.40.1890">
    <property type="entry name" value="PCu(A)C copper chaperone"/>
    <property type="match status" value="1"/>
</dbReference>
<feature type="chain" id="PRO_5047304803" evidence="1">
    <location>
        <begin position="23"/>
        <end position="172"/>
    </location>
</feature>
<protein>
    <submittedName>
        <fullName evidence="2">Copper chaperone PCu(A)C</fullName>
    </submittedName>
</protein>
<evidence type="ECO:0000313" key="3">
    <source>
        <dbReference type="Proteomes" id="UP001596484"/>
    </source>
</evidence>
<dbReference type="InterPro" id="IPR036182">
    <property type="entry name" value="PCuAC_sf"/>
</dbReference>
<dbReference type="PANTHER" id="PTHR36302">
    <property type="entry name" value="BLR7088 PROTEIN"/>
    <property type="match status" value="1"/>
</dbReference>